<evidence type="ECO:0000256" key="1">
    <source>
        <dbReference type="ARBA" id="ARBA00004141"/>
    </source>
</evidence>
<keyword evidence="4 6" id="KW-1133">Transmembrane helix</keyword>
<protein>
    <recommendedName>
        <fullName evidence="7">EamA domain-containing protein</fullName>
    </recommendedName>
</protein>
<dbReference type="InterPro" id="IPR050638">
    <property type="entry name" value="AA-Vitamin_Transporters"/>
</dbReference>
<evidence type="ECO:0000256" key="2">
    <source>
        <dbReference type="ARBA" id="ARBA00007362"/>
    </source>
</evidence>
<comment type="similarity">
    <text evidence="2">Belongs to the EamA transporter family.</text>
</comment>
<evidence type="ECO:0000259" key="7">
    <source>
        <dbReference type="Pfam" id="PF00892"/>
    </source>
</evidence>
<gene>
    <name evidence="8" type="ORF">CUZ56_01451</name>
</gene>
<dbReference type="SUPFAM" id="SSF103481">
    <property type="entry name" value="Multidrug resistance efflux transporter EmrE"/>
    <property type="match status" value="2"/>
</dbReference>
<feature type="transmembrane region" description="Helical" evidence="6">
    <location>
        <begin position="162"/>
        <end position="179"/>
    </location>
</feature>
<evidence type="ECO:0000313" key="8">
    <source>
        <dbReference type="EMBL" id="RUS67504.1"/>
    </source>
</evidence>
<feature type="transmembrane region" description="Helical" evidence="6">
    <location>
        <begin position="76"/>
        <end position="97"/>
    </location>
</feature>
<dbReference type="Proteomes" id="UP000286947">
    <property type="component" value="Unassembled WGS sequence"/>
</dbReference>
<dbReference type="PANTHER" id="PTHR32322">
    <property type="entry name" value="INNER MEMBRANE TRANSPORTER"/>
    <property type="match status" value="1"/>
</dbReference>
<dbReference type="AlphaFoldDB" id="A0A433SFT2"/>
<feature type="transmembrane region" description="Helical" evidence="6">
    <location>
        <begin position="30"/>
        <end position="51"/>
    </location>
</feature>
<evidence type="ECO:0000256" key="3">
    <source>
        <dbReference type="ARBA" id="ARBA00022692"/>
    </source>
</evidence>
<feature type="transmembrane region" description="Helical" evidence="6">
    <location>
        <begin position="191"/>
        <end position="210"/>
    </location>
</feature>
<sequence length="303" mass="31967" precursor="true">MLGIGMAILAAMLWGTTGTAQSMASGATSPYWTGALRLAFSCGFFLVLIFYKRFRQAPHSADVCAQRPTPLKQKPYLATVLIAGTCMGLYNLSFFSGVKATGIAIGTAAAIGSAPIWAGLLQALITRKAPPWLWWAGTLCATAGGIWMVLSQATPWQFDPKGLALCLSAGLTYAIYTLVSKRLLKMASPLTITSHTFGIAALIAIPAAWLLTGPLSITQSDWLIMLYLGVAATGISYLLFTQALKHISAATGVALALFEPITAFVLAIVVVGEPVQAWAFAGLCLILAGLVLVLRTEMHATTV</sequence>
<proteinExistence type="inferred from homology"/>
<evidence type="ECO:0000313" key="9">
    <source>
        <dbReference type="Proteomes" id="UP000286947"/>
    </source>
</evidence>
<evidence type="ECO:0000256" key="6">
    <source>
        <dbReference type="SAM" id="Phobius"/>
    </source>
</evidence>
<dbReference type="EMBL" id="PQSP01000002">
    <property type="protein sequence ID" value="RUS67504.1"/>
    <property type="molecule type" value="Genomic_DNA"/>
</dbReference>
<keyword evidence="5 6" id="KW-0472">Membrane</keyword>
<name>A0A433SFT2_9BURK</name>
<dbReference type="Pfam" id="PF00892">
    <property type="entry name" value="EamA"/>
    <property type="match status" value="2"/>
</dbReference>
<reference evidence="8 9" key="1">
    <citation type="submission" date="2018-01" db="EMBL/GenBank/DDBJ databases">
        <title>Saezia sanguinis gen. nov., sp. nov., in the order Burkholderiales isolated from human blood.</title>
        <authorList>
            <person name="Medina-Pascual M.J."/>
            <person name="Valdezate S."/>
            <person name="Monzon S."/>
            <person name="Cuesta I."/>
            <person name="Carrasco G."/>
            <person name="Villalon P."/>
            <person name="Saez-Nieto J.A."/>
        </authorList>
    </citation>
    <scope>NUCLEOTIDE SEQUENCE [LARGE SCALE GENOMIC DNA]</scope>
    <source>
        <strain evidence="8 9">CNM695-12</strain>
    </source>
</reference>
<dbReference type="InterPro" id="IPR037185">
    <property type="entry name" value="EmrE-like"/>
</dbReference>
<comment type="caution">
    <text evidence="8">The sequence shown here is derived from an EMBL/GenBank/DDBJ whole genome shotgun (WGS) entry which is preliminary data.</text>
</comment>
<dbReference type="Gene3D" id="1.10.3730.20">
    <property type="match status" value="1"/>
</dbReference>
<dbReference type="InterPro" id="IPR000620">
    <property type="entry name" value="EamA_dom"/>
</dbReference>
<organism evidence="8 9">
    <name type="scientific">Saezia sanguinis</name>
    <dbReference type="NCBI Taxonomy" id="1965230"/>
    <lineage>
        <taxon>Bacteria</taxon>
        <taxon>Pseudomonadati</taxon>
        <taxon>Pseudomonadota</taxon>
        <taxon>Betaproteobacteria</taxon>
        <taxon>Burkholderiales</taxon>
        <taxon>Saeziaceae</taxon>
        <taxon>Saezia</taxon>
    </lineage>
</organism>
<evidence type="ECO:0000256" key="5">
    <source>
        <dbReference type="ARBA" id="ARBA00023136"/>
    </source>
</evidence>
<feature type="domain" description="EamA" evidence="7">
    <location>
        <begin position="2"/>
        <end position="148"/>
    </location>
</feature>
<dbReference type="GO" id="GO:0016020">
    <property type="term" value="C:membrane"/>
    <property type="evidence" value="ECO:0007669"/>
    <property type="project" value="UniProtKB-SubCell"/>
</dbReference>
<feature type="transmembrane region" description="Helical" evidence="6">
    <location>
        <begin position="222"/>
        <end position="240"/>
    </location>
</feature>
<feature type="domain" description="EamA" evidence="7">
    <location>
        <begin position="161"/>
        <end position="294"/>
    </location>
</feature>
<feature type="transmembrane region" description="Helical" evidence="6">
    <location>
        <begin position="103"/>
        <end position="125"/>
    </location>
</feature>
<evidence type="ECO:0000256" key="4">
    <source>
        <dbReference type="ARBA" id="ARBA00022989"/>
    </source>
</evidence>
<feature type="transmembrane region" description="Helical" evidence="6">
    <location>
        <begin position="277"/>
        <end position="294"/>
    </location>
</feature>
<keyword evidence="3 6" id="KW-0812">Transmembrane</keyword>
<accession>A0A433SFT2</accession>
<dbReference type="PANTHER" id="PTHR32322:SF2">
    <property type="entry name" value="EAMA DOMAIN-CONTAINING PROTEIN"/>
    <property type="match status" value="1"/>
</dbReference>
<comment type="subcellular location">
    <subcellularLocation>
        <location evidence="1">Membrane</location>
        <topology evidence="1">Multi-pass membrane protein</topology>
    </subcellularLocation>
</comment>
<keyword evidence="9" id="KW-1185">Reference proteome</keyword>
<feature type="transmembrane region" description="Helical" evidence="6">
    <location>
        <begin position="132"/>
        <end position="150"/>
    </location>
</feature>
<feature type="transmembrane region" description="Helical" evidence="6">
    <location>
        <begin position="247"/>
        <end position="271"/>
    </location>
</feature>